<keyword evidence="1" id="KW-0472">Membrane</keyword>
<sequence length="225" mass="26498">MYKTTCSNIRDVFFLCRCYGSVRNQSNHYDTLCIKNDATQKEIREAFIKLSKELHPDVGDNGSHTKFVKVNEAYRVLSKDYTRQQYDNRLRHGYTFVQQPKGEQTYYEAEPVYRDPVYQAAHNPRRTEFHDDYYGVKGVSRFSNVKIALICVAFASVILALEMMIIRKSVKRSQQYLKNRSLEVEGNYKRTRSLMATRTRQEQIEILQREFDLQHGIRDLGANEK</sequence>
<evidence type="ECO:0000256" key="1">
    <source>
        <dbReference type="SAM" id="Phobius"/>
    </source>
</evidence>
<dbReference type="PROSITE" id="PS50076">
    <property type="entry name" value="DNAJ_2"/>
    <property type="match status" value="1"/>
</dbReference>
<dbReference type="InterPro" id="IPR036869">
    <property type="entry name" value="J_dom_sf"/>
</dbReference>
<accession>A0A6J0BWW8</accession>
<dbReference type="SMART" id="SM00271">
    <property type="entry name" value="DnaJ"/>
    <property type="match status" value="1"/>
</dbReference>
<dbReference type="KEGG" id="nlo:107223420"/>
<dbReference type="InParanoid" id="A0A6J0BWW8"/>
<evidence type="ECO:0000313" key="3">
    <source>
        <dbReference type="Proteomes" id="UP000829291"/>
    </source>
</evidence>
<proteinExistence type="predicted"/>
<keyword evidence="3" id="KW-1185">Reference proteome</keyword>
<feature type="transmembrane region" description="Helical" evidence="1">
    <location>
        <begin position="147"/>
        <end position="166"/>
    </location>
</feature>
<dbReference type="PANTHER" id="PTHR44825:SF1">
    <property type="entry name" value="DNAJ HOMOLOG SUBFAMILY C MEMBER 4"/>
    <property type="match status" value="1"/>
</dbReference>
<keyword evidence="1" id="KW-1133">Transmembrane helix</keyword>
<evidence type="ECO:0000313" key="4">
    <source>
        <dbReference type="RefSeq" id="XP_015518583.1"/>
    </source>
</evidence>
<name>A0A6J0BWW8_NEOLC</name>
<keyword evidence="1" id="KW-0812">Transmembrane</keyword>
<organism evidence="4">
    <name type="scientific">Neodiprion lecontei</name>
    <name type="common">Redheaded pine sawfly</name>
    <dbReference type="NCBI Taxonomy" id="441921"/>
    <lineage>
        <taxon>Eukaryota</taxon>
        <taxon>Metazoa</taxon>
        <taxon>Ecdysozoa</taxon>
        <taxon>Arthropoda</taxon>
        <taxon>Hexapoda</taxon>
        <taxon>Insecta</taxon>
        <taxon>Pterygota</taxon>
        <taxon>Neoptera</taxon>
        <taxon>Endopterygota</taxon>
        <taxon>Hymenoptera</taxon>
        <taxon>Tenthredinoidea</taxon>
        <taxon>Diprionidae</taxon>
        <taxon>Diprioninae</taxon>
        <taxon>Neodiprion</taxon>
    </lineage>
</organism>
<evidence type="ECO:0000259" key="2">
    <source>
        <dbReference type="PROSITE" id="PS50076"/>
    </source>
</evidence>
<protein>
    <submittedName>
        <fullName evidence="4">DnaJ-like protein 60 isoform X1</fullName>
    </submittedName>
</protein>
<dbReference type="OrthoDB" id="445556at2759"/>
<dbReference type="Gene3D" id="1.10.287.110">
    <property type="entry name" value="DnaJ domain"/>
    <property type="match status" value="1"/>
</dbReference>
<dbReference type="InterPro" id="IPR001623">
    <property type="entry name" value="DnaJ_domain"/>
</dbReference>
<dbReference type="AlphaFoldDB" id="A0A6J0BWW8"/>
<reference evidence="4" key="1">
    <citation type="submission" date="2025-08" db="UniProtKB">
        <authorList>
            <consortium name="RefSeq"/>
        </authorList>
    </citation>
    <scope>IDENTIFICATION</scope>
    <source>
        <tissue evidence="4">Thorax and Abdomen</tissue>
    </source>
</reference>
<dbReference type="FunCoup" id="A0A6J0BWW8">
    <property type="interactions" value="44"/>
</dbReference>
<feature type="domain" description="J" evidence="2">
    <location>
        <begin position="27"/>
        <end position="90"/>
    </location>
</feature>
<dbReference type="Pfam" id="PF00226">
    <property type="entry name" value="DnaJ"/>
    <property type="match status" value="1"/>
</dbReference>
<dbReference type="Proteomes" id="UP000829291">
    <property type="component" value="Chromosome 6"/>
</dbReference>
<dbReference type="RefSeq" id="XP_015518583.1">
    <property type="nucleotide sequence ID" value="XM_015663097.2"/>
</dbReference>
<dbReference type="GeneID" id="107223420"/>
<gene>
    <name evidence="4" type="primary">LOC107223420</name>
</gene>
<dbReference type="CDD" id="cd06257">
    <property type="entry name" value="DnaJ"/>
    <property type="match status" value="1"/>
</dbReference>
<dbReference type="PANTHER" id="PTHR44825">
    <property type="match status" value="1"/>
</dbReference>
<dbReference type="PRINTS" id="PR00625">
    <property type="entry name" value="JDOMAIN"/>
</dbReference>
<dbReference type="InterPro" id="IPR052763">
    <property type="entry name" value="DnaJ_C4"/>
</dbReference>
<dbReference type="SUPFAM" id="SSF46565">
    <property type="entry name" value="Chaperone J-domain"/>
    <property type="match status" value="1"/>
</dbReference>